<dbReference type="Pfam" id="PF00753">
    <property type="entry name" value="Lactamase_B"/>
    <property type="match status" value="1"/>
</dbReference>
<reference evidence="7 8" key="1">
    <citation type="submission" date="2019-03" db="EMBL/GenBank/DDBJ databases">
        <title>Genomic Encyclopedia of Type Strains, Phase III (KMG-III): the genomes of soil and plant-associated and newly described type strains.</title>
        <authorList>
            <person name="Whitman W."/>
        </authorList>
    </citation>
    <scope>NUCLEOTIDE SEQUENCE [LARGE SCALE GENOMIC DNA]</scope>
    <source>
        <strain evidence="7 8">VKM Ac-2575</strain>
    </source>
</reference>
<dbReference type="Proteomes" id="UP000295151">
    <property type="component" value="Unassembled WGS sequence"/>
</dbReference>
<evidence type="ECO:0000256" key="2">
    <source>
        <dbReference type="ARBA" id="ARBA00007749"/>
    </source>
</evidence>
<dbReference type="PANTHER" id="PTHR42978:SF7">
    <property type="entry name" value="METALLO-HYDROLASE RV2300C-RELATED"/>
    <property type="match status" value="1"/>
</dbReference>
<evidence type="ECO:0000256" key="5">
    <source>
        <dbReference type="ARBA" id="ARBA00022833"/>
    </source>
</evidence>
<evidence type="ECO:0000259" key="6">
    <source>
        <dbReference type="SMART" id="SM00849"/>
    </source>
</evidence>
<proteinExistence type="inferred from homology"/>
<organism evidence="7 8">
    <name type="scientific">Kribbella voronezhensis</name>
    <dbReference type="NCBI Taxonomy" id="2512212"/>
    <lineage>
        <taxon>Bacteria</taxon>
        <taxon>Bacillati</taxon>
        <taxon>Actinomycetota</taxon>
        <taxon>Actinomycetes</taxon>
        <taxon>Propionibacteriales</taxon>
        <taxon>Kribbellaceae</taxon>
        <taxon>Kribbella</taxon>
    </lineage>
</organism>
<dbReference type="RefSeq" id="WP_133977599.1">
    <property type="nucleotide sequence ID" value="NZ_SOCE01000001.1"/>
</dbReference>
<keyword evidence="3" id="KW-0479">Metal-binding</keyword>
<evidence type="ECO:0000313" key="7">
    <source>
        <dbReference type="EMBL" id="TDU87893.1"/>
    </source>
</evidence>
<keyword evidence="5" id="KW-0862">Zinc</keyword>
<keyword evidence="8" id="KW-1185">Reference proteome</keyword>
<feature type="domain" description="Metallo-beta-lactamase" evidence="6">
    <location>
        <begin position="25"/>
        <end position="197"/>
    </location>
</feature>
<dbReference type="SMART" id="SM00849">
    <property type="entry name" value="Lactamase_B"/>
    <property type="match status" value="1"/>
</dbReference>
<name>A0A4V3FJW7_9ACTN</name>
<accession>A0A4V3FJW7</accession>
<evidence type="ECO:0000256" key="4">
    <source>
        <dbReference type="ARBA" id="ARBA00022801"/>
    </source>
</evidence>
<gene>
    <name evidence="7" type="ORF">EV138_1429</name>
</gene>
<dbReference type="SUPFAM" id="SSF56281">
    <property type="entry name" value="Metallo-hydrolase/oxidoreductase"/>
    <property type="match status" value="1"/>
</dbReference>
<dbReference type="AlphaFoldDB" id="A0A4V3FJW7"/>
<dbReference type="Gene3D" id="3.60.15.10">
    <property type="entry name" value="Ribonuclease Z/Hydroxyacylglutathione hydrolase-like"/>
    <property type="match status" value="1"/>
</dbReference>
<keyword evidence="4 7" id="KW-0378">Hydrolase</keyword>
<dbReference type="InterPro" id="IPR001279">
    <property type="entry name" value="Metallo-B-lactamas"/>
</dbReference>
<sequence length="207" mass="22682">MTSPPTVVVTPIHVADLVADGALMPVYVHVIDHPEGRVLVDTGMTTLHPLVADMDPRIRQLTKEQLDPASIDIVVNTHLHFDHCGGNHLFAGKPIYVQRQELDDALSQQEYTIREWVEAPGVEYVPVDGELELVPGVRLVPGPGHTRGSQLVLVDSGLQRTAVVGDLAISSRDLDDPQTEGQLQVRALAPGLVWLAHQHEPWRPSQP</sequence>
<protein>
    <submittedName>
        <fullName evidence="7">N-acyl homoserine lactone hydrolase</fullName>
    </submittedName>
</protein>
<dbReference type="InterPro" id="IPR051013">
    <property type="entry name" value="MBL_superfamily_lactonases"/>
</dbReference>
<dbReference type="InterPro" id="IPR036866">
    <property type="entry name" value="RibonucZ/Hydroxyglut_hydro"/>
</dbReference>
<comment type="caution">
    <text evidence="7">The sequence shown here is derived from an EMBL/GenBank/DDBJ whole genome shotgun (WGS) entry which is preliminary data.</text>
</comment>
<comment type="cofactor">
    <cofactor evidence="1">
        <name>Zn(2+)</name>
        <dbReference type="ChEBI" id="CHEBI:29105"/>
    </cofactor>
</comment>
<evidence type="ECO:0000313" key="8">
    <source>
        <dbReference type="Proteomes" id="UP000295151"/>
    </source>
</evidence>
<dbReference type="GO" id="GO:0046872">
    <property type="term" value="F:metal ion binding"/>
    <property type="evidence" value="ECO:0007669"/>
    <property type="project" value="UniProtKB-KW"/>
</dbReference>
<evidence type="ECO:0000256" key="1">
    <source>
        <dbReference type="ARBA" id="ARBA00001947"/>
    </source>
</evidence>
<dbReference type="GO" id="GO:0016787">
    <property type="term" value="F:hydrolase activity"/>
    <property type="evidence" value="ECO:0007669"/>
    <property type="project" value="UniProtKB-KW"/>
</dbReference>
<dbReference type="EMBL" id="SOCE01000001">
    <property type="protein sequence ID" value="TDU87893.1"/>
    <property type="molecule type" value="Genomic_DNA"/>
</dbReference>
<dbReference type="PANTHER" id="PTHR42978">
    <property type="entry name" value="QUORUM-QUENCHING LACTONASE YTNP-RELATED-RELATED"/>
    <property type="match status" value="1"/>
</dbReference>
<comment type="similarity">
    <text evidence="2">Belongs to the metallo-beta-lactamase superfamily.</text>
</comment>
<dbReference type="OrthoDB" id="3196337at2"/>
<evidence type="ECO:0000256" key="3">
    <source>
        <dbReference type="ARBA" id="ARBA00022723"/>
    </source>
</evidence>